<accession>A0A916ZKU8</accession>
<evidence type="ECO:0000256" key="1">
    <source>
        <dbReference type="SAM" id="MobiDB-lite"/>
    </source>
</evidence>
<keyword evidence="3" id="KW-1185">Reference proteome</keyword>
<organism evidence="2 3">
    <name type="scientific">Aureimonas endophytica</name>
    <dbReference type="NCBI Taxonomy" id="2027858"/>
    <lineage>
        <taxon>Bacteria</taxon>
        <taxon>Pseudomonadati</taxon>
        <taxon>Pseudomonadota</taxon>
        <taxon>Alphaproteobacteria</taxon>
        <taxon>Hyphomicrobiales</taxon>
        <taxon>Aurantimonadaceae</taxon>
        <taxon>Aureimonas</taxon>
    </lineage>
</organism>
<dbReference type="Pfam" id="PF20477">
    <property type="entry name" value="DUF6719"/>
    <property type="match status" value="1"/>
</dbReference>
<protein>
    <submittedName>
        <fullName evidence="2">Uncharacterized protein</fullName>
    </submittedName>
</protein>
<name>A0A916ZKU8_9HYPH</name>
<evidence type="ECO:0000313" key="3">
    <source>
        <dbReference type="Proteomes" id="UP000644699"/>
    </source>
</evidence>
<feature type="region of interest" description="Disordered" evidence="1">
    <location>
        <begin position="1"/>
        <end position="22"/>
    </location>
</feature>
<dbReference type="RefSeq" id="WP_308422015.1">
    <property type="nucleotide sequence ID" value="NZ_BMIQ01000003.1"/>
</dbReference>
<sequence>MASSDTVVSTRPTLESMEGMGGKSVLYDDGKCPSGEIAQFTKRGGRTQINRVCVARPT</sequence>
<feature type="compositionally biased region" description="Polar residues" evidence="1">
    <location>
        <begin position="1"/>
        <end position="13"/>
    </location>
</feature>
<dbReference type="AlphaFoldDB" id="A0A916ZKU8"/>
<dbReference type="EMBL" id="BMIQ01000003">
    <property type="protein sequence ID" value="GGE01493.1"/>
    <property type="molecule type" value="Genomic_DNA"/>
</dbReference>
<proteinExistence type="predicted"/>
<comment type="caution">
    <text evidence="2">The sequence shown here is derived from an EMBL/GenBank/DDBJ whole genome shotgun (WGS) entry which is preliminary data.</text>
</comment>
<reference evidence="2" key="1">
    <citation type="journal article" date="2014" name="Int. J. Syst. Evol. Microbiol.">
        <title>Complete genome sequence of Corynebacterium casei LMG S-19264T (=DSM 44701T), isolated from a smear-ripened cheese.</title>
        <authorList>
            <consortium name="US DOE Joint Genome Institute (JGI-PGF)"/>
            <person name="Walter F."/>
            <person name="Albersmeier A."/>
            <person name="Kalinowski J."/>
            <person name="Ruckert C."/>
        </authorList>
    </citation>
    <scope>NUCLEOTIDE SEQUENCE</scope>
    <source>
        <strain evidence="2">CGMCC 1.15367</strain>
    </source>
</reference>
<gene>
    <name evidence="2" type="ORF">GCM10011390_20480</name>
</gene>
<dbReference type="InterPro" id="IPR046565">
    <property type="entry name" value="DUF6719"/>
</dbReference>
<evidence type="ECO:0000313" key="2">
    <source>
        <dbReference type="EMBL" id="GGE01493.1"/>
    </source>
</evidence>
<reference evidence="2" key="2">
    <citation type="submission" date="2020-09" db="EMBL/GenBank/DDBJ databases">
        <authorList>
            <person name="Sun Q."/>
            <person name="Zhou Y."/>
        </authorList>
    </citation>
    <scope>NUCLEOTIDE SEQUENCE</scope>
    <source>
        <strain evidence="2">CGMCC 1.15367</strain>
    </source>
</reference>
<dbReference type="Proteomes" id="UP000644699">
    <property type="component" value="Unassembled WGS sequence"/>
</dbReference>